<dbReference type="OrthoDB" id="2392550at2759"/>
<evidence type="ECO:0000256" key="4">
    <source>
        <dbReference type="ARBA" id="ARBA00022454"/>
    </source>
</evidence>
<dbReference type="Gene3D" id="6.10.250.1900">
    <property type="match status" value="1"/>
</dbReference>
<feature type="domain" description="Borealin N-terminal" evidence="12">
    <location>
        <begin position="217"/>
        <end position="271"/>
    </location>
</feature>
<evidence type="ECO:0000256" key="7">
    <source>
        <dbReference type="ARBA" id="ARBA00023242"/>
    </source>
</evidence>
<evidence type="ECO:0000313" key="13">
    <source>
        <dbReference type="EMBL" id="KUF99736.1"/>
    </source>
</evidence>
<dbReference type="GO" id="GO:0051301">
    <property type="term" value="P:cell division"/>
    <property type="evidence" value="ECO:0007669"/>
    <property type="project" value="UniProtKB-KW"/>
</dbReference>
<comment type="caution">
    <text evidence="13">The sequence shown here is derived from an EMBL/GenBank/DDBJ whole genome shotgun (WGS) entry which is preliminary data.</text>
</comment>
<dbReference type="Pfam" id="PF10444">
    <property type="entry name" value="Nbl1_Borealin_N"/>
    <property type="match status" value="1"/>
</dbReference>
<keyword evidence="11" id="KW-0472">Membrane</keyword>
<dbReference type="AlphaFoldDB" id="A0A0W8DU60"/>
<reference evidence="13 14" key="1">
    <citation type="submission" date="2015-11" db="EMBL/GenBank/DDBJ databases">
        <title>Genomes and virulence difference between two physiological races of Phytophthora nicotianae.</title>
        <authorList>
            <person name="Liu H."/>
            <person name="Ma X."/>
            <person name="Yu H."/>
            <person name="Fang D."/>
            <person name="Li Y."/>
            <person name="Wang X."/>
            <person name="Wang W."/>
            <person name="Dong Y."/>
            <person name="Xiao B."/>
        </authorList>
    </citation>
    <scope>NUCLEOTIDE SEQUENCE [LARGE SCALE GENOMIC DNA]</scope>
    <source>
        <strain evidence="14">race 0</strain>
    </source>
</reference>
<keyword evidence="5" id="KW-0132">Cell division</keyword>
<dbReference type="InterPro" id="IPR018851">
    <property type="entry name" value="Borealin_N"/>
</dbReference>
<feature type="compositionally biased region" description="Basic and acidic residues" evidence="10">
    <location>
        <begin position="1"/>
        <end position="12"/>
    </location>
</feature>
<dbReference type="PANTHER" id="PTHR16040:SF7">
    <property type="entry name" value="AUSTRALIN, ISOFORM A-RELATED"/>
    <property type="match status" value="1"/>
</dbReference>
<evidence type="ECO:0000313" key="14">
    <source>
        <dbReference type="Proteomes" id="UP000052943"/>
    </source>
</evidence>
<name>A0A0W8DU60_PHYNI</name>
<keyword evidence="6" id="KW-0498">Mitosis</keyword>
<evidence type="ECO:0000256" key="9">
    <source>
        <dbReference type="ARBA" id="ARBA00023328"/>
    </source>
</evidence>
<feature type="region of interest" description="Disordered" evidence="10">
    <location>
        <begin position="305"/>
        <end position="337"/>
    </location>
</feature>
<keyword evidence="8" id="KW-0131">Cell cycle</keyword>
<sequence>MAKEVQTGEKAKTSTKMKKIAKRNTKKQNAVAAAAPAAEEREERPFMVRVLTVGAASYLAHKVWTKRKMLTAGWYTEEQTATEQGMVTAFEYLSSMGLIFVMGIVVGVIFSKCIMAPSNRRRVGRTLRRSRRGSAVHGRIGTRSTAGVGPLQAIGENTVVDLAADDGLDAIASSSRFGLPSTTLASPSLKKQSKKKKKKRPRESTAIQSEKKRKQRLETLLDEVETQVQERCDELVADAERRAQELEMELKVQLLYLPEAVRRMPWKTFVEDFGGDFQNVIQSLSQPSPPRTQSSMTGHDIVAATPCSMDDADDSEYEPESEDSDHDTQNRRVSAFTTPMDRRRARTAPGTVLRTARKGETTYMYSARGSPIIPDTAAKAKAPAGSLVATFEKGLEPTSCCLQLDNDRMLDLSRPEELSAKSRGEATSKLKALQAKVAQLLQQINPCTR</sequence>
<feature type="compositionally biased region" description="Basic residues" evidence="10">
    <location>
        <begin position="13"/>
        <end position="26"/>
    </location>
</feature>
<dbReference type="Proteomes" id="UP000052943">
    <property type="component" value="Unassembled WGS sequence"/>
</dbReference>
<keyword evidence="7" id="KW-0539">Nucleus</keyword>
<proteinExistence type="inferred from homology"/>
<organism evidence="13 14">
    <name type="scientific">Phytophthora nicotianae</name>
    <name type="common">Potato buckeye rot agent</name>
    <name type="synonym">Phytophthora parasitica</name>
    <dbReference type="NCBI Taxonomy" id="4792"/>
    <lineage>
        <taxon>Eukaryota</taxon>
        <taxon>Sar</taxon>
        <taxon>Stramenopiles</taxon>
        <taxon>Oomycota</taxon>
        <taxon>Peronosporomycetes</taxon>
        <taxon>Peronosporales</taxon>
        <taxon>Peronosporaceae</taxon>
        <taxon>Phytophthora</taxon>
    </lineage>
</organism>
<evidence type="ECO:0000256" key="5">
    <source>
        <dbReference type="ARBA" id="ARBA00022618"/>
    </source>
</evidence>
<evidence type="ECO:0000256" key="6">
    <source>
        <dbReference type="ARBA" id="ARBA00022776"/>
    </source>
</evidence>
<protein>
    <recommendedName>
        <fullName evidence="12">Borealin N-terminal domain-containing protein</fullName>
    </recommendedName>
</protein>
<evidence type="ECO:0000256" key="2">
    <source>
        <dbReference type="ARBA" id="ARBA00004584"/>
    </source>
</evidence>
<dbReference type="GO" id="GO:0005634">
    <property type="term" value="C:nucleus"/>
    <property type="evidence" value="ECO:0007669"/>
    <property type="project" value="UniProtKB-SubCell"/>
</dbReference>
<dbReference type="InterPro" id="IPR018867">
    <property type="entry name" value="Cell_div_borealin"/>
</dbReference>
<dbReference type="PANTHER" id="PTHR16040">
    <property type="entry name" value="AUSTRALIN, ISOFORM A-RELATED"/>
    <property type="match status" value="1"/>
</dbReference>
<feature type="region of interest" description="Disordered" evidence="10">
    <location>
        <begin position="1"/>
        <end position="28"/>
    </location>
</feature>
<gene>
    <name evidence="13" type="ORF">AM587_10011940</name>
</gene>
<feature type="compositionally biased region" description="Acidic residues" evidence="10">
    <location>
        <begin position="310"/>
        <end position="325"/>
    </location>
</feature>
<feature type="compositionally biased region" description="Basic residues" evidence="10">
    <location>
        <begin position="191"/>
        <end position="201"/>
    </location>
</feature>
<accession>A0A0W8DU60</accession>
<dbReference type="GO" id="GO:0000775">
    <property type="term" value="C:chromosome, centromeric region"/>
    <property type="evidence" value="ECO:0007669"/>
    <property type="project" value="UniProtKB-SubCell"/>
</dbReference>
<feature type="region of interest" description="Disordered" evidence="10">
    <location>
        <begin position="182"/>
        <end position="214"/>
    </location>
</feature>
<comment type="subcellular location">
    <subcellularLocation>
        <location evidence="2">Chromosome</location>
        <location evidence="2">Centromere</location>
    </subcellularLocation>
    <subcellularLocation>
        <location evidence="1">Nucleus</location>
    </subcellularLocation>
</comment>
<evidence type="ECO:0000256" key="11">
    <source>
        <dbReference type="SAM" id="Phobius"/>
    </source>
</evidence>
<evidence type="ECO:0000256" key="3">
    <source>
        <dbReference type="ARBA" id="ARBA00009914"/>
    </source>
</evidence>
<evidence type="ECO:0000256" key="10">
    <source>
        <dbReference type="SAM" id="MobiDB-lite"/>
    </source>
</evidence>
<keyword evidence="11" id="KW-0812">Transmembrane</keyword>
<comment type="similarity">
    <text evidence="3">Belongs to the borealin family.</text>
</comment>
<evidence type="ECO:0000256" key="1">
    <source>
        <dbReference type="ARBA" id="ARBA00004123"/>
    </source>
</evidence>
<dbReference type="EMBL" id="LNFO01000821">
    <property type="protein sequence ID" value="KUF99736.1"/>
    <property type="molecule type" value="Genomic_DNA"/>
</dbReference>
<evidence type="ECO:0000256" key="8">
    <source>
        <dbReference type="ARBA" id="ARBA00023306"/>
    </source>
</evidence>
<feature type="transmembrane region" description="Helical" evidence="11">
    <location>
        <begin position="92"/>
        <end position="115"/>
    </location>
</feature>
<keyword evidence="4" id="KW-0158">Chromosome</keyword>
<keyword evidence="11" id="KW-1133">Transmembrane helix</keyword>
<evidence type="ECO:0000259" key="12">
    <source>
        <dbReference type="Pfam" id="PF10444"/>
    </source>
</evidence>
<keyword evidence="9" id="KW-0137">Centromere</keyword>